<keyword evidence="1" id="KW-0175">Coiled coil</keyword>
<evidence type="ECO:0000313" key="3">
    <source>
        <dbReference type="EMBL" id="CAE4622238.1"/>
    </source>
</evidence>
<organism evidence="2">
    <name type="scientific">Ditylum brightwellii</name>
    <dbReference type="NCBI Taxonomy" id="49249"/>
    <lineage>
        <taxon>Eukaryota</taxon>
        <taxon>Sar</taxon>
        <taxon>Stramenopiles</taxon>
        <taxon>Ochrophyta</taxon>
        <taxon>Bacillariophyta</taxon>
        <taxon>Mediophyceae</taxon>
        <taxon>Lithodesmiophycidae</taxon>
        <taxon>Lithodesmiales</taxon>
        <taxon>Lithodesmiaceae</taxon>
        <taxon>Ditylum</taxon>
    </lineage>
</organism>
<proteinExistence type="predicted"/>
<feature type="coiled-coil region" evidence="1">
    <location>
        <begin position="223"/>
        <end position="250"/>
    </location>
</feature>
<reference evidence="2" key="1">
    <citation type="submission" date="2021-01" db="EMBL/GenBank/DDBJ databases">
        <authorList>
            <person name="Corre E."/>
            <person name="Pelletier E."/>
            <person name="Niang G."/>
            <person name="Scheremetjew M."/>
            <person name="Finn R."/>
            <person name="Kale V."/>
            <person name="Holt S."/>
            <person name="Cochrane G."/>
            <person name="Meng A."/>
            <person name="Brown T."/>
            <person name="Cohen L."/>
        </authorList>
    </citation>
    <scope>NUCLEOTIDE SEQUENCE</scope>
    <source>
        <strain evidence="2">GSO104</strain>
    </source>
</reference>
<name>A0A6V2I0Q8_9STRA</name>
<gene>
    <name evidence="2" type="ORF">DBRI00130_LOCUS22801</name>
    <name evidence="3" type="ORF">DBRI00130_LOCUS22802</name>
</gene>
<evidence type="ECO:0000256" key="1">
    <source>
        <dbReference type="SAM" id="Coils"/>
    </source>
</evidence>
<dbReference type="EMBL" id="HBNS01029012">
    <property type="protein sequence ID" value="CAE4622236.1"/>
    <property type="molecule type" value="Transcribed_RNA"/>
</dbReference>
<sequence>MSFAQAHKSLSIVDQAIRQNIPPTPSTSIDATETCCTKQEQHTAIFKHPIHVEHEVAVTKDSWCNRNRDMQNKLTFILKQATKHQGPPTPSINIDTPAICYTKNKQEKQTVISKRPVYIEREAGMAEDSWYNTYVEMANKRERNNLLQMDTKSSAIDDQDALEMIRTYKGSDLRANLLISQQGLYMYHELLEDIFKTRQHNEQLECLVLQLQQKQHRQLLRLKKKSVKKIHSLKSQIAQLKVELAELQGREDHHSVEVQKALDTKNILKTQRELLRLKTSQRCPQVKRRAIFQMRDQLLPSFSAKVSTTVSPSEGQMWRSCPNFSVNCKVSSKDEGQWFGFW</sequence>
<dbReference type="AlphaFoldDB" id="A0A6V2I0Q8"/>
<accession>A0A6V2I0Q8</accession>
<evidence type="ECO:0000313" key="2">
    <source>
        <dbReference type="EMBL" id="CAE4622236.1"/>
    </source>
</evidence>
<protein>
    <submittedName>
        <fullName evidence="2">Uncharacterized protein</fullName>
    </submittedName>
</protein>
<dbReference type="EMBL" id="HBNS01029013">
    <property type="protein sequence ID" value="CAE4622238.1"/>
    <property type="molecule type" value="Transcribed_RNA"/>
</dbReference>